<dbReference type="SUPFAM" id="SSF55729">
    <property type="entry name" value="Acyl-CoA N-acyltransferases (Nat)"/>
    <property type="match status" value="1"/>
</dbReference>
<evidence type="ECO:0000259" key="1">
    <source>
        <dbReference type="Pfam" id="PF13302"/>
    </source>
</evidence>
<sequence length="257" mass="28945">MSPKVPSSIRGPLLYDEVNREPYLALPYPHKNIRLTPPRLSDVESIVSILNDRRVYASLQGPPFPYKSDHAESWITLVKKTCDDVVVQLEAAPRPSEHQEGAGEDAFIVGGCPVRILRERKEDGSDVYLGDLGIDRHGFPLVVDEEEKARKTRENRDKSIGDPTIIWSFGDYLASSHHGRGIMTAAVRMLMEKWAIPHMNVRRIRAEVFTGNIASQRVFEKNGFKYLESLPDAVDLRFKDCGVTGLTSPEWSKSDSQ</sequence>
<dbReference type="HOGENOM" id="CLU_073647_1_0_1"/>
<dbReference type="Proteomes" id="UP000027195">
    <property type="component" value="Unassembled WGS sequence"/>
</dbReference>
<dbReference type="Pfam" id="PF13302">
    <property type="entry name" value="Acetyltransf_3"/>
    <property type="match status" value="1"/>
</dbReference>
<feature type="domain" description="N-acetyltransferase" evidence="1">
    <location>
        <begin position="33"/>
        <end position="225"/>
    </location>
</feature>
<dbReference type="OrthoDB" id="630895at2759"/>
<gene>
    <name evidence="2" type="ORF">BOTBODRAFT_27683</name>
</gene>
<organism evidence="2 3">
    <name type="scientific">Botryobasidium botryosum (strain FD-172 SS1)</name>
    <dbReference type="NCBI Taxonomy" id="930990"/>
    <lineage>
        <taxon>Eukaryota</taxon>
        <taxon>Fungi</taxon>
        <taxon>Dikarya</taxon>
        <taxon>Basidiomycota</taxon>
        <taxon>Agaricomycotina</taxon>
        <taxon>Agaricomycetes</taxon>
        <taxon>Cantharellales</taxon>
        <taxon>Botryobasidiaceae</taxon>
        <taxon>Botryobasidium</taxon>
    </lineage>
</organism>
<dbReference type="InterPro" id="IPR016181">
    <property type="entry name" value="Acyl_CoA_acyltransferase"/>
</dbReference>
<dbReference type="InterPro" id="IPR000182">
    <property type="entry name" value="GNAT_dom"/>
</dbReference>
<accession>A0A067N917</accession>
<evidence type="ECO:0000313" key="2">
    <source>
        <dbReference type="EMBL" id="KDQ20266.1"/>
    </source>
</evidence>
<name>A0A067N917_BOTB1</name>
<dbReference type="AlphaFoldDB" id="A0A067N917"/>
<dbReference type="Gene3D" id="3.40.630.30">
    <property type="match status" value="1"/>
</dbReference>
<dbReference type="InParanoid" id="A0A067N917"/>
<proteinExistence type="predicted"/>
<dbReference type="STRING" id="930990.A0A067N917"/>
<keyword evidence="3" id="KW-1185">Reference proteome</keyword>
<reference evidence="3" key="1">
    <citation type="journal article" date="2014" name="Proc. Natl. Acad. Sci. U.S.A.">
        <title>Extensive sampling of basidiomycete genomes demonstrates inadequacy of the white-rot/brown-rot paradigm for wood decay fungi.</title>
        <authorList>
            <person name="Riley R."/>
            <person name="Salamov A.A."/>
            <person name="Brown D.W."/>
            <person name="Nagy L.G."/>
            <person name="Floudas D."/>
            <person name="Held B.W."/>
            <person name="Levasseur A."/>
            <person name="Lombard V."/>
            <person name="Morin E."/>
            <person name="Otillar R."/>
            <person name="Lindquist E.A."/>
            <person name="Sun H."/>
            <person name="LaButti K.M."/>
            <person name="Schmutz J."/>
            <person name="Jabbour D."/>
            <person name="Luo H."/>
            <person name="Baker S.E."/>
            <person name="Pisabarro A.G."/>
            <person name="Walton J.D."/>
            <person name="Blanchette R.A."/>
            <person name="Henrissat B."/>
            <person name="Martin F."/>
            <person name="Cullen D."/>
            <person name="Hibbett D.S."/>
            <person name="Grigoriev I.V."/>
        </authorList>
    </citation>
    <scope>NUCLEOTIDE SEQUENCE [LARGE SCALE GENOMIC DNA]</scope>
    <source>
        <strain evidence="3">FD-172 SS1</strain>
    </source>
</reference>
<dbReference type="GO" id="GO:0016747">
    <property type="term" value="F:acyltransferase activity, transferring groups other than amino-acyl groups"/>
    <property type="evidence" value="ECO:0007669"/>
    <property type="project" value="InterPro"/>
</dbReference>
<dbReference type="PANTHER" id="PTHR43328">
    <property type="entry name" value="ACETYLTRANSFERASE-RELATED"/>
    <property type="match status" value="1"/>
</dbReference>
<evidence type="ECO:0000313" key="3">
    <source>
        <dbReference type="Proteomes" id="UP000027195"/>
    </source>
</evidence>
<dbReference type="PANTHER" id="PTHR43328:SF1">
    <property type="entry name" value="N-ACETYLTRANSFERASE DOMAIN-CONTAINING PROTEIN"/>
    <property type="match status" value="1"/>
</dbReference>
<dbReference type="EMBL" id="KL198018">
    <property type="protein sequence ID" value="KDQ20266.1"/>
    <property type="molecule type" value="Genomic_DNA"/>
</dbReference>
<protein>
    <recommendedName>
        <fullName evidence="1">N-acetyltransferase domain-containing protein</fullName>
    </recommendedName>
</protein>